<dbReference type="EMBL" id="CP050296">
    <property type="protein sequence ID" value="QND57404.1"/>
    <property type="molecule type" value="Genomic_DNA"/>
</dbReference>
<sequence>MMDASAIVAVSFQDGSVGRMQLFGGSADEEIQVQVDQNTETWAAIGLKAVSWHRCELTDFPVDHHDFRNAWTVADGKIVVDLEKAREVTRQRLRAERAPVLAEKDIDAFKAMEAGDTAALAVVSAEKQRLRDITQLPAIEAAKTIADLRAVKLGGQQSPATSTPQLSSRRKETPQCA</sequence>
<feature type="region of interest" description="Disordered" evidence="1">
    <location>
        <begin position="153"/>
        <end position="177"/>
    </location>
</feature>
<evidence type="ECO:0000256" key="1">
    <source>
        <dbReference type="SAM" id="MobiDB-lite"/>
    </source>
</evidence>
<dbReference type="Proteomes" id="UP000515465">
    <property type="component" value="Chromosome"/>
</dbReference>
<evidence type="ECO:0000313" key="3">
    <source>
        <dbReference type="Proteomes" id="UP000515465"/>
    </source>
</evidence>
<evidence type="ECO:0000313" key="2">
    <source>
        <dbReference type="EMBL" id="QND57404.1"/>
    </source>
</evidence>
<proteinExistence type="predicted"/>
<evidence type="ECO:0008006" key="4">
    <source>
        <dbReference type="Google" id="ProtNLM"/>
    </source>
</evidence>
<dbReference type="AlphaFoldDB" id="A0A7G6SSC2"/>
<accession>A0A7G6SSC2</accession>
<organism evidence="2 3">
    <name type="scientific">Mesorhizobium huakuii</name>
    <dbReference type="NCBI Taxonomy" id="28104"/>
    <lineage>
        <taxon>Bacteria</taxon>
        <taxon>Pseudomonadati</taxon>
        <taxon>Pseudomonadota</taxon>
        <taxon>Alphaproteobacteria</taxon>
        <taxon>Hyphomicrobiales</taxon>
        <taxon>Phyllobacteriaceae</taxon>
        <taxon>Mesorhizobium</taxon>
    </lineage>
</organism>
<name>A0A7G6SSC2_9HYPH</name>
<protein>
    <recommendedName>
        <fullName evidence="4">DUF4376 domain-containing protein</fullName>
    </recommendedName>
</protein>
<reference evidence="2" key="1">
    <citation type="journal article" date="2020" name="Mol. Plant Microbe Interact.">
        <title>Complete genome sequences of four natural Pseudomonas isolates that catabolize a wide range of aromatic compounds relevant to lignin valorization.</title>
        <authorList>
            <person name="Hatmaker E.A."/>
            <person name="Presle G."/>
            <person name="Cannon O."/>
            <person name="Guss A.M."/>
            <person name="Elkins J.G."/>
        </authorList>
    </citation>
    <scope>NUCLEOTIDE SEQUENCE</scope>
    <source>
        <strain evidence="2">583</strain>
    </source>
</reference>
<dbReference type="RefSeq" id="WP_183464229.1">
    <property type="nucleotide sequence ID" value="NZ_CP050296.1"/>
</dbReference>
<gene>
    <name evidence="2" type="ORF">HB778_12840</name>
</gene>
<feature type="compositionally biased region" description="Polar residues" evidence="1">
    <location>
        <begin position="155"/>
        <end position="167"/>
    </location>
</feature>